<dbReference type="RefSeq" id="WP_075569940.1">
    <property type="nucleotide sequence ID" value="NZ_MSDO01000011.1"/>
</dbReference>
<keyword evidence="2" id="KW-1185">Reference proteome</keyword>
<organism evidence="1 2">
    <name type="scientific">Salinicola socius</name>
    <dbReference type="NCBI Taxonomy" id="404433"/>
    <lineage>
        <taxon>Bacteria</taxon>
        <taxon>Pseudomonadati</taxon>
        <taxon>Pseudomonadota</taxon>
        <taxon>Gammaproteobacteria</taxon>
        <taxon>Oceanospirillales</taxon>
        <taxon>Halomonadaceae</taxon>
        <taxon>Salinicola</taxon>
    </lineage>
</organism>
<evidence type="ECO:0000313" key="2">
    <source>
        <dbReference type="Proteomes" id="UP000186878"/>
    </source>
</evidence>
<gene>
    <name evidence="1" type="ORF">BTW07_09530</name>
</gene>
<dbReference type="OrthoDB" id="6120993at2"/>
<accession>A0A1Q8SSI2</accession>
<proteinExistence type="predicted"/>
<dbReference type="Proteomes" id="UP000186878">
    <property type="component" value="Unassembled WGS sequence"/>
</dbReference>
<sequence>MSLFLLVFAVCLLVSLATVAALMLSRTPRYRTQAQDLLDLFDAVLDNRASEARWNTLIGYPIRHDAFLENLRRRSQHLMETHGRPWQAAQGGSLFSRSGREEIAALRDHLATHQALEGREYRA</sequence>
<protein>
    <submittedName>
        <fullName evidence="1">Uncharacterized protein</fullName>
    </submittedName>
</protein>
<dbReference type="STRING" id="404433.BTW07_09530"/>
<dbReference type="EMBL" id="MSDO01000011">
    <property type="protein sequence ID" value="OLO04383.1"/>
    <property type="molecule type" value="Genomic_DNA"/>
</dbReference>
<name>A0A1Q8SSI2_9GAMM</name>
<comment type="caution">
    <text evidence="1">The sequence shown here is derived from an EMBL/GenBank/DDBJ whole genome shotgun (WGS) entry which is preliminary data.</text>
</comment>
<reference evidence="1 2" key="1">
    <citation type="submission" date="2016-12" db="EMBL/GenBank/DDBJ databases">
        <title>Draft genome sequences of strains Salinicola socius SMB35, Salinicola sp. MH3R3-1 and Chromohalobacter sp. SMB17 from the Verkhnekamsk potash mining region of Russia.</title>
        <authorList>
            <person name="Mavrodi D.V."/>
            <person name="Olsson B.E."/>
            <person name="Korsakova E.S."/>
            <person name="Pyankova A."/>
            <person name="Mavrodi O.V."/>
            <person name="Plotnikova E.G."/>
        </authorList>
    </citation>
    <scope>NUCLEOTIDE SEQUENCE [LARGE SCALE GENOMIC DNA]</scope>
    <source>
        <strain evidence="1 2">SMB35</strain>
    </source>
</reference>
<evidence type="ECO:0000313" key="1">
    <source>
        <dbReference type="EMBL" id="OLO04383.1"/>
    </source>
</evidence>
<dbReference type="AlphaFoldDB" id="A0A1Q8SSI2"/>